<evidence type="ECO:0000313" key="9">
    <source>
        <dbReference type="Ensembl" id="ENSOTSP00005006484.2"/>
    </source>
</evidence>
<reference evidence="9" key="1">
    <citation type="submission" date="2025-08" db="UniProtKB">
        <authorList>
            <consortium name="Ensembl"/>
        </authorList>
    </citation>
    <scope>IDENTIFICATION</scope>
</reference>
<dbReference type="Pfam" id="PF13359">
    <property type="entry name" value="DDE_Tnp_4"/>
    <property type="match status" value="1"/>
</dbReference>
<keyword evidence="6" id="KW-0378">Hydrolase</keyword>
<protein>
    <recommendedName>
        <fullName evidence="8">DDE Tnp4 domain-containing protein</fullName>
    </recommendedName>
</protein>
<dbReference type="AlphaFoldDB" id="A0A8C8EIV6"/>
<sequence length="312" mass="35499">MLLTCKVRLPARVPRQSPDHRSLAGLLNVITASSVALAKSRWGPRERVFREQNYFDDPWLINNYHLPRNVLLYLCADLAPYLERKTCCNHAIPVSVQVLSTLGFLATGTFQREMGDRSVISQPSFSRILPQVIEAILHVLSKRYITEFVRSFNFPGVIGAVDCMHIAKRAPSVDEHVYVNTKNFRSLNVQITCDARMQVLNVCSKWPGSTHNSFILHHCRVGLRLEAVEKLLCDRGYQLKMWLLTPFADPLTAEETTRSVEERTIGLLRSRWPCRDASGGKFLYKPEKNGVYLNVCSESTYLNVCSEWCPAI</sequence>
<evidence type="ECO:0000313" key="10">
    <source>
        <dbReference type="Proteomes" id="UP000694402"/>
    </source>
</evidence>
<evidence type="ECO:0000256" key="1">
    <source>
        <dbReference type="ARBA" id="ARBA00001968"/>
    </source>
</evidence>
<evidence type="ECO:0000256" key="7">
    <source>
        <dbReference type="ARBA" id="ARBA00023242"/>
    </source>
</evidence>
<reference evidence="9" key="2">
    <citation type="submission" date="2025-09" db="UniProtKB">
        <authorList>
            <consortium name="Ensembl"/>
        </authorList>
    </citation>
    <scope>IDENTIFICATION</scope>
</reference>
<keyword evidence="7" id="KW-0539">Nucleus</keyword>
<dbReference type="GO" id="GO:0016787">
    <property type="term" value="F:hydrolase activity"/>
    <property type="evidence" value="ECO:0007669"/>
    <property type="project" value="UniProtKB-KW"/>
</dbReference>
<dbReference type="PANTHER" id="PTHR22930">
    <property type="match status" value="1"/>
</dbReference>
<keyword evidence="5" id="KW-0479">Metal-binding</keyword>
<dbReference type="Proteomes" id="UP000694402">
    <property type="component" value="Unassembled WGS sequence"/>
</dbReference>
<dbReference type="Ensembl" id="ENSOTST00005007189.2">
    <property type="protein sequence ID" value="ENSOTSP00005006484.2"/>
    <property type="gene ID" value="ENSOTSG00005003699.2"/>
</dbReference>
<feature type="domain" description="DDE Tnp4" evidence="8">
    <location>
        <begin position="161"/>
        <end position="296"/>
    </location>
</feature>
<evidence type="ECO:0000259" key="8">
    <source>
        <dbReference type="Pfam" id="PF13359"/>
    </source>
</evidence>
<evidence type="ECO:0000256" key="6">
    <source>
        <dbReference type="ARBA" id="ARBA00022801"/>
    </source>
</evidence>
<keyword evidence="10" id="KW-1185">Reference proteome</keyword>
<accession>A0A8C8EIV6</accession>
<evidence type="ECO:0000256" key="5">
    <source>
        <dbReference type="ARBA" id="ARBA00022723"/>
    </source>
</evidence>
<dbReference type="GO" id="GO:0005634">
    <property type="term" value="C:nucleus"/>
    <property type="evidence" value="ECO:0007669"/>
    <property type="project" value="UniProtKB-SubCell"/>
</dbReference>
<dbReference type="GeneTree" id="ENSGT00940000154348"/>
<evidence type="ECO:0000256" key="4">
    <source>
        <dbReference type="ARBA" id="ARBA00022722"/>
    </source>
</evidence>
<comment type="similarity">
    <text evidence="3">Belongs to the HARBI1 family.</text>
</comment>
<organism evidence="9 10">
    <name type="scientific">Oncorhynchus tshawytscha</name>
    <name type="common">Chinook salmon</name>
    <name type="synonym">Salmo tshawytscha</name>
    <dbReference type="NCBI Taxonomy" id="74940"/>
    <lineage>
        <taxon>Eukaryota</taxon>
        <taxon>Metazoa</taxon>
        <taxon>Chordata</taxon>
        <taxon>Craniata</taxon>
        <taxon>Vertebrata</taxon>
        <taxon>Euteleostomi</taxon>
        <taxon>Actinopterygii</taxon>
        <taxon>Neopterygii</taxon>
        <taxon>Teleostei</taxon>
        <taxon>Protacanthopterygii</taxon>
        <taxon>Salmoniformes</taxon>
        <taxon>Salmonidae</taxon>
        <taxon>Salmoninae</taxon>
        <taxon>Oncorhynchus</taxon>
    </lineage>
</organism>
<proteinExistence type="inferred from homology"/>
<evidence type="ECO:0000256" key="3">
    <source>
        <dbReference type="ARBA" id="ARBA00006958"/>
    </source>
</evidence>
<comment type="subcellular location">
    <subcellularLocation>
        <location evidence="2">Nucleus</location>
    </subcellularLocation>
</comment>
<name>A0A8C8EIV6_ONCTS</name>
<evidence type="ECO:0000256" key="2">
    <source>
        <dbReference type="ARBA" id="ARBA00004123"/>
    </source>
</evidence>
<dbReference type="PANTHER" id="PTHR22930:SF289">
    <property type="entry name" value="DDE TNP4 DOMAIN-CONTAINING PROTEIN-RELATED"/>
    <property type="match status" value="1"/>
</dbReference>
<dbReference type="GO" id="GO:0046872">
    <property type="term" value="F:metal ion binding"/>
    <property type="evidence" value="ECO:0007669"/>
    <property type="project" value="UniProtKB-KW"/>
</dbReference>
<comment type="cofactor">
    <cofactor evidence="1">
        <name>a divalent metal cation</name>
        <dbReference type="ChEBI" id="CHEBI:60240"/>
    </cofactor>
</comment>
<keyword evidence="4" id="KW-0540">Nuclease</keyword>
<dbReference type="InterPro" id="IPR045249">
    <property type="entry name" value="HARBI1-like"/>
</dbReference>
<dbReference type="GO" id="GO:0004518">
    <property type="term" value="F:nuclease activity"/>
    <property type="evidence" value="ECO:0007669"/>
    <property type="project" value="UniProtKB-KW"/>
</dbReference>
<dbReference type="InterPro" id="IPR027806">
    <property type="entry name" value="HARBI1_dom"/>
</dbReference>